<evidence type="ECO:0000256" key="3">
    <source>
        <dbReference type="ARBA" id="ARBA00022737"/>
    </source>
</evidence>
<keyword evidence="6 7" id="KW-0804">Transcription</keyword>
<dbReference type="CDD" id="cd16321">
    <property type="entry name" value="MraZ_C"/>
    <property type="match status" value="1"/>
</dbReference>
<keyword evidence="9" id="KW-0132">Cell division</keyword>
<dbReference type="EMBL" id="JOPB01000007">
    <property type="protein sequence ID" value="OUI78429.1"/>
    <property type="molecule type" value="Genomic_DNA"/>
</dbReference>
<dbReference type="PROSITE" id="PS51740">
    <property type="entry name" value="SPOVT_ABRB"/>
    <property type="match status" value="2"/>
</dbReference>
<feature type="domain" description="SpoVT-AbrB" evidence="8">
    <location>
        <begin position="7"/>
        <end position="57"/>
    </location>
</feature>
<evidence type="ECO:0000256" key="5">
    <source>
        <dbReference type="ARBA" id="ARBA00023125"/>
    </source>
</evidence>
<dbReference type="GO" id="GO:0009295">
    <property type="term" value="C:nucleoid"/>
    <property type="evidence" value="ECO:0007669"/>
    <property type="project" value="UniProtKB-SubCell"/>
</dbReference>
<keyword evidence="5 7" id="KW-0238">DNA-binding</keyword>
<dbReference type="InterPro" id="IPR037914">
    <property type="entry name" value="SpoVT-AbrB_sf"/>
</dbReference>
<feature type="domain" description="SpoVT-AbrB" evidence="8">
    <location>
        <begin position="86"/>
        <end position="129"/>
    </location>
</feature>
<evidence type="ECO:0000256" key="4">
    <source>
        <dbReference type="ARBA" id="ARBA00023015"/>
    </source>
</evidence>
<keyword evidence="4 7" id="KW-0805">Transcription regulation</keyword>
<comment type="subunit">
    <text evidence="7">Forms oligomers.</text>
</comment>
<comment type="similarity">
    <text evidence="7">Belongs to the MraZ family.</text>
</comment>
<keyword evidence="3" id="KW-0677">Repeat</keyword>
<dbReference type="PANTHER" id="PTHR34701:SF1">
    <property type="entry name" value="TRANSCRIPTIONAL REGULATOR MRAZ"/>
    <property type="match status" value="1"/>
</dbReference>
<evidence type="ECO:0000313" key="10">
    <source>
        <dbReference type="Proteomes" id="UP000194946"/>
    </source>
</evidence>
<dbReference type="AlphaFoldDB" id="A0A251ZUS6"/>
<dbReference type="Gene3D" id="3.40.1550.20">
    <property type="entry name" value="Transcriptional regulator MraZ domain"/>
    <property type="match status" value="1"/>
</dbReference>
<evidence type="ECO:0000256" key="6">
    <source>
        <dbReference type="ARBA" id="ARBA00023163"/>
    </source>
</evidence>
<keyword evidence="9" id="KW-0131">Cell cycle</keyword>
<comment type="subcellular location">
    <subcellularLocation>
        <location evidence="7">Cytoplasm</location>
        <location evidence="7">Nucleoid</location>
    </subcellularLocation>
</comment>
<dbReference type="Pfam" id="PF02381">
    <property type="entry name" value="MraZ"/>
    <property type="match status" value="2"/>
</dbReference>
<dbReference type="GO" id="GO:0003700">
    <property type="term" value="F:DNA-binding transcription factor activity"/>
    <property type="evidence" value="ECO:0007669"/>
    <property type="project" value="UniProtKB-UniRule"/>
</dbReference>
<proteinExistence type="inferred from homology"/>
<dbReference type="GO" id="GO:0051301">
    <property type="term" value="P:cell division"/>
    <property type="evidence" value="ECO:0007669"/>
    <property type="project" value="UniProtKB-KW"/>
</dbReference>
<dbReference type="HAMAP" id="MF_01008">
    <property type="entry name" value="MraZ"/>
    <property type="match status" value="1"/>
</dbReference>
<evidence type="ECO:0000313" key="9">
    <source>
        <dbReference type="EMBL" id="OUI78429.1"/>
    </source>
</evidence>
<accession>A0A251ZUS6</accession>
<dbReference type="Proteomes" id="UP000194946">
    <property type="component" value="Unassembled WGS sequence"/>
</dbReference>
<evidence type="ECO:0000259" key="8">
    <source>
        <dbReference type="PROSITE" id="PS51740"/>
    </source>
</evidence>
<dbReference type="InterPro" id="IPR003444">
    <property type="entry name" value="MraZ"/>
</dbReference>
<evidence type="ECO:0000256" key="1">
    <source>
        <dbReference type="ARBA" id="ARBA00013860"/>
    </source>
</evidence>
<gene>
    <name evidence="7" type="primary">mraZ</name>
    <name evidence="9" type="ORF">HK18_10420</name>
</gene>
<dbReference type="RefSeq" id="WP_086632414.1">
    <property type="nucleotide sequence ID" value="NZ_JOPB01000007.1"/>
</dbReference>
<dbReference type="CDD" id="cd16320">
    <property type="entry name" value="MraZ_N"/>
    <property type="match status" value="1"/>
</dbReference>
<organism evidence="9 10">
    <name type="scientific">Commensalibacter intestini</name>
    <dbReference type="NCBI Taxonomy" id="479936"/>
    <lineage>
        <taxon>Bacteria</taxon>
        <taxon>Pseudomonadati</taxon>
        <taxon>Pseudomonadota</taxon>
        <taxon>Alphaproteobacteria</taxon>
        <taxon>Acetobacterales</taxon>
        <taxon>Acetobacteraceae</taxon>
    </lineage>
</organism>
<keyword evidence="2 7" id="KW-0963">Cytoplasm</keyword>
<evidence type="ECO:0000256" key="7">
    <source>
        <dbReference type="HAMAP-Rule" id="MF_01008"/>
    </source>
</evidence>
<name>A0A251ZUS6_9PROT</name>
<dbReference type="SUPFAM" id="SSF89447">
    <property type="entry name" value="AbrB/MazE/MraZ-like"/>
    <property type="match status" value="1"/>
</dbReference>
<dbReference type="InterPro" id="IPR035644">
    <property type="entry name" value="MraZ_C"/>
</dbReference>
<dbReference type="GO" id="GO:0005737">
    <property type="term" value="C:cytoplasm"/>
    <property type="evidence" value="ECO:0007669"/>
    <property type="project" value="UniProtKB-UniRule"/>
</dbReference>
<dbReference type="GO" id="GO:0000976">
    <property type="term" value="F:transcription cis-regulatory region binding"/>
    <property type="evidence" value="ECO:0007669"/>
    <property type="project" value="TreeGrafter"/>
</dbReference>
<keyword evidence="10" id="KW-1185">Reference proteome</keyword>
<dbReference type="PANTHER" id="PTHR34701">
    <property type="entry name" value="TRANSCRIPTIONAL REGULATOR MRAZ"/>
    <property type="match status" value="1"/>
</dbReference>
<dbReference type="NCBIfam" id="NF001477">
    <property type="entry name" value="PRK00326.2-4"/>
    <property type="match status" value="1"/>
</dbReference>
<reference evidence="10" key="1">
    <citation type="submission" date="2014-06" db="EMBL/GenBank/DDBJ databases">
        <authorList>
            <person name="Winans N.J."/>
            <person name="Newell P.D."/>
            <person name="Douglas A.E."/>
        </authorList>
    </citation>
    <scope>NUCLEOTIDE SEQUENCE [LARGE SCALE GENOMIC DNA]</scope>
    <source>
        <strain evidence="10">DmL_052</strain>
    </source>
</reference>
<dbReference type="InterPro" id="IPR038619">
    <property type="entry name" value="MraZ_sf"/>
</dbReference>
<dbReference type="InterPro" id="IPR020603">
    <property type="entry name" value="MraZ_dom"/>
</dbReference>
<protein>
    <recommendedName>
        <fullName evidence="1 7">Transcriptional regulator MraZ</fullName>
    </recommendedName>
</protein>
<dbReference type="GO" id="GO:2000143">
    <property type="term" value="P:negative regulation of DNA-templated transcription initiation"/>
    <property type="evidence" value="ECO:0007669"/>
    <property type="project" value="TreeGrafter"/>
</dbReference>
<dbReference type="InterPro" id="IPR035642">
    <property type="entry name" value="MraZ_N"/>
</dbReference>
<sequence>MSLFLGTHQNRLDVKGRVSVPANFRSALRKEQSKESHSLIFRPSHKMPCIEAWPLSIFSELTNSLDNLELFSEEHDDIATTLYAEAWPIDPDREGRILLPDILKEHANLTDAVTFMGLGTIFQIWEPSAAAERCKAARQKVQQKNLSITPKHNKKRIES</sequence>
<evidence type="ECO:0000256" key="2">
    <source>
        <dbReference type="ARBA" id="ARBA00022490"/>
    </source>
</evidence>
<comment type="caution">
    <text evidence="9">The sequence shown here is derived from an EMBL/GenBank/DDBJ whole genome shotgun (WGS) entry which is preliminary data.</text>
</comment>
<dbReference type="InterPro" id="IPR007159">
    <property type="entry name" value="SpoVT-AbrB_dom"/>
</dbReference>